<dbReference type="Pfam" id="PF02810">
    <property type="entry name" value="SEC-C"/>
    <property type="match status" value="1"/>
</dbReference>
<dbReference type="AlphaFoldDB" id="A0A086A5J3"/>
<dbReference type="STRING" id="991.IW20_18850"/>
<evidence type="ECO:0008006" key="5">
    <source>
        <dbReference type="Google" id="ProtNLM"/>
    </source>
</evidence>
<sequence length="1230" mass="143937">MKIGRNDICPCGSGQKYKKCCINSNTTFSADSFQNYLKTHDASELLKMISLIQLLPINQSKLIRLESIQDLICSNFEKGGKETDYNSVKRLIGKDYAYDYREDPAESCGTENFMFFNGNNVVFPGIAKDSTPINQLLFNSIFAWENDLSEELKLKIRDGVYFMLYVHNMIAERIGLKRYLFEDDWRGEIYFPESNFVNSHKGSFEFTREDIEDIYKRLHIEEDVIQHFVTTKQELIKNKGEDTVLVKKPFFQFEDKFYLALPSAQMYSLNLFIRKQIELKDQIEVLNSCYEKMVLNESHKYLNIMWDSVDFGLELKNYESLWQMDSNKYAYVRFISENQDDDLKKRADSTIALAKKSMNNEETEFLSVTIFAGYEIDEFHSYPIEYLKETKYQIALSFFDFERIFNHWKPDELTLWKYAKAGERADKAKLQMMPMFSILSYFQWYKRNHDSFFPTDDAAPNLVSFDFITQAEIIAESAQKSDKHFVMHVENKIGDNSEAKVRHLPVIKTKDYAPIYTSEEIFNRKLRKVLEAYCFPIWFSYDQSVGTVGSNFIESMIYWLNEFAETLSPYFTNLGNLPIEFILSFDERLISFVTSGIEIEEGAKINVKYDVDVYLRKIKLKIPIEIFSALHRKDNYGEQILMDTILKSLTVLQQGYGLIEFSQEERETFLASQMPLSSKKMLLTSHKANDFKRFDRFIPKPRYIQDADVSVVLESQIKWMNLSYQIPEKINDADKVPFLTKLINTLTFKLKEYINNYEAKELLVDLMLRHEAIIQSSSNWDLDLPARIKCFEKYQDVINEYSEDYSNVVKASHSLRSLIEYVVAECPVGSKKVNIDDVDFLLALINEIIFYGTTKDSIVLGIDNPDMGLLPSGRLGMNHDFHDTILAGYKESIILDEIQGINEDFDSHFQTDEQNSEIDIEKEAYYDKITNAFEKDLGIDFYQIGMIAEFMANYCFSKESSWWYCTENKLIDLITSNSNLSKAEIQAFLSFTELESRGKIENVPEGLHVKETWIWRFNRKLSYIRRPIIRLKQGESEVLMWSARHLIMASDNLKAIFYNGTLKVDEIKNPNITTVINERLNIKSNEFRNKVLKWFKNTPLQVIENEIRIRKSVFPNADRDYGDIDILTIDSSKKIVYLIECKNTKQAKVMYDFHFDSKNYLEKQLPKHIKRGEFISNNLEQLSKKVNIDLKGYTVSPIVISSYQLPVKYLHDLEIPIYSFQEIKREGLFV</sequence>
<reference evidence="2 4" key="2">
    <citation type="submission" date="2016-11" db="EMBL/GenBank/DDBJ databases">
        <title>Whole genomes of Flavobacteriaceae.</title>
        <authorList>
            <person name="Stine C."/>
            <person name="Li C."/>
            <person name="Tadesse D."/>
        </authorList>
    </citation>
    <scope>NUCLEOTIDE SEQUENCE [LARGE SCALE GENOMIC DNA]</scope>
    <source>
        <strain evidence="2 4">ATCC 29551</strain>
    </source>
</reference>
<accession>A0A086A5J3</accession>
<dbReference type="SUPFAM" id="SSF103642">
    <property type="entry name" value="Sec-C motif"/>
    <property type="match status" value="1"/>
</dbReference>
<dbReference type="Proteomes" id="UP000028712">
    <property type="component" value="Unassembled WGS sequence"/>
</dbReference>
<evidence type="ECO:0000313" key="3">
    <source>
        <dbReference type="Proteomes" id="UP000028712"/>
    </source>
</evidence>
<reference evidence="1 3" key="1">
    <citation type="submission" date="2014-07" db="EMBL/GenBank/DDBJ databases">
        <title>Genome of Flavobacterium hydatis DSM 2063.</title>
        <authorList>
            <person name="Pipes S.E."/>
            <person name="Stropko S.J."/>
            <person name="Newman J.D."/>
        </authorList>
    </citation>
    <scope>NUCLEOTIDE SEQUENCE [LARGE SCALE GENOMIC DNA]</scope>
    <source>
        <strain evidence="1 3">DSM 2063</strain>
    </source>
</reference>
<dbReference type="RefSeq" id="WP_035625742.1">
    <property type="nucleotide sequence ID" value="NZ_JBEWQG010000018.1"/>
</dbReference>
<evidence type="ECO:0000313" key="4">
    <source>
        <dbReference type="Proteomes" id="UP000198424"/>
    </source>
</evidence>
<dbReference type="InterPro" id="IPR004027">
    <property type="entry name" value="SEC_C_motif"/>
</dbReference>
<protein>
    <recommendedName>
        <fullName evidence="5">SEC-C motif-containing protein</fullName>
    </recommendedName>
</protein>
<proteinExistence type="predicted"/>
<name>A0A086A5J3_FLAHY</name>
<evidence type="ECO:0000313" key="2">
    <source>
        <dbReference type="EMBL" id="OXA93888.1"/>
    </source>
</evidence>
<gene>
    <name evidence="2" type="ORF">B0A62_12065</name>
    <name evidence="1" type="ORF">IW20_18850</name>
</gene>
<keyword evidence="4" id="KW-1185">Reference proteome</keyword>
<comment type="caution">
    <text evidence="1">The sequence shown here is derived from an EMBL/GenBank/DDBJ whole genome shotgun (WGS) entry which is preliminary data.</text>
</comment>
<dbReference type="eggNOG" id="COG3012">
    <property type="taxonomic scope" value="Bacteria"/>
</dbReference>
<evidence type="ECO:0000313" key="1">
    <source>
        <dbReference type="EMBL" id="KFF11957.1"/>
    </source>
</evidence>
<dbReference type="Gene3D" id="3.10.450.50">
    <property type="match status" value="1"/>
</dbReference>
<dbReference type="EMBL" id="MUGY01000012">
    <property type="protein sequence ID" value="OXA93888.1"/>
    <property type="molecule type" value="Genomic_DNA"/>
</dbReference>
<dbReference type="EMBL" id="JPRM01000033">
    <property type="protein sequence ID" value="KFF11957.1"/>
    <property type="molecule type" value="Genomic_DNA"/>
</dbReference>
<dbReference type="Proteomes" id="UP000198424">
    <property type="component" value="Unassembled WGS sequence"/>
</dbReference>
<organism evidence="1 3">
    <name type="scientific">Flavobacterium hydatis</name>
    <name type="common">Cytophaga aquatilis</name>
    <dbReference type="NCBI Taxonomy" id="991"/>
    <lineage>
        <taxon>Bacteria</taxon>
        <taxon>Pseudomonadati</taxon>
        <taxon>Bacteroidota</taxon>
        <taxon>Flavobacteriia</taxon>
        <taxon>Flavobacteriales</taxon>
        <taxon>Flavobacteriaceae</taxon>
        <taxon>Flavobacterium</taxon>
    </lineage>
</organism>